<gene>
    <name evidence="3" type="ORF">JGB26_08065</name>
</gene>
<dbReference type="InterPro" id="IPR008278">
    <property type="entry name" value="4-PPantetheinyl_Trfase_dom"/>
</dbReference>
<dbReference type="SUPFAM" id="SSF56214">
    <property type="entry name" value="4'-phosphopantetheinyl transferase"/>
    <property type="match status" value="1"/>
</dbReference>
<reference evidence="3 4" key="1">
    <citation type="submission" date="2020-12" db="EMBL/GenBank/DDBJ databases">
        <title>Streptomyces typhae sp. nov., a novel endophytic actinomycete isolated from the root of cattail pollen (Typha angustifolia L.).</title>
        <authorList>
            <person name="Peng C."/>
            <person name="Liu C."/>
        </authorList>
    </citation>
    <scope>NUCLEOTIDE SEQUENCE [LARGE SCALE GENOMIC DNA]</scope>
    <source>
        <strain evidence="3 4">JCM 4753</strain>
    </source>
</reference>
<evidence type="ECO:0000256" key="1">
    <source>
        <dbReference type="ARBA" id="ARBA00022679"/>
    </source>
</evidence>
<keyword evidence="4" id="KW-1185">Reference proteome</keyword>
<evidence type="ECO:0000259" key="2">
    <source>
        <dbReference type="Pfam" id="PF01648"/>
    </source>
</evidence>
<dbReference type="GO" id="GO:0016740">
    <property type="term" value="F:transferase activity"/>
    <property type="evidence" value="ECO:0007669"/>
    <property type="project" value="UniProtKB-KW"/>
</dbReference>
<accession>A0ABS0X1L1</accession>
<dbReference type="Gene3D" id="3.90.470.20">
    <property type="entry name" value="4'-phosphopantetheinyl transferase domain"/>
    <property type="match status" value="1"/>
</dbReference>
<evidence type="ECO:0000313" key="3">
    <source>
        <dbReference type="EMBL" id="MBJ3807074.1"/>
    </source>
</evidence>
<dbReference type="RefSeq" id="WP_190118377.1">
    <property type="nucleotide sequence ID" value="NZ_BMVR01000010.1"/>
</dbReference>
<dbReference type="Pfam" id="PF01648">
    <property type="entry name" value="ACPS"/>
    <property type="match status" value="1"/>
</dbReference>
<name>A0ABS0X1L1_9ACTN</name>
<dbReference type="Proteomes" id="UP000634780">
    <property type="component" value="Unassembled WGS sequence"/>
</dbReference>
<feature type="domain" description="4'-phosphopantetheinyl transferase" evidence="2">
    <location>
        <begin position="23"/>
        <end position="95"/>
    </location>
</feature>
<sequence>MTTVPCAYVGDQQPVAISLISEVGVDVQDGDVTYGENLHLALTDWEQRLLRRLSPTARQMFFLSLWTRKEAVLRAAGYGLRVPPDEVDVLVEDGAGTVAVPLPDGAGMTEVQVRDLPGARGTVAAVAAAGPVTALHTWTFNPTFHEAHSY</sequence>
<protein>
    <submittedName>
        <fullName evidence="3">4'-phosphopantetheinyl transferase superfamily protein</fullName>
    </submittedName>
</protein>
<comment type="caution">
    <text evidence="3">The sequence shown here is derived from an EMBL/GenBank/DDBJ whole genome shotgun (WGS) entry which is preliminary data.</text>
</comment>
<evidence type="ECO:0000313" key="4">
    <source>
        <dbReference type="Proteomes" id="UP000634780"/>
    </source>
</evidence>
<organism evidence="3 4">
    <name type="scientific">Streptomyces flavofungini</name>
    <dbReference type="NCBI Taxonomy" id="68200"/>
    <lineage>
        <taxon>Bacteria</taxon>
        <taxon>Bacillati</taxon>
        <taxon>Actinomycetota</taxon>
        <taxon>Actinomycetes</taxon>
        <taxon>Kitasatosporales</taxon>
        <taxon>Streptomycetaceae</taxon>
        <taxon>Streptomyces</taxon>
    </lineage>
</organism>
<dbReference type="EMBL" id="JAEKOZ010000004">
    <property type="protein sequence ID" value="MBJ3807074.1"/>
    <property type="molecule type" value="Genomic_DNA"/>
</dbReference>
<proteinExistence type="predicted"/>
<dbReference type="InterPro" id="IPR037143">
    <property type="entry name" value="4-PPantetheinyl_Trfase_dom_sf"/>
</dbReference>
<keyword evidence="1 3" id="KW-0808">Transferase</keyword>